<sequence length="54" mass="6264">MVKVSIEGNIDDKRFVIVASTKFIAKDMALTIRFLWAFHCWIANRIYQSFRGVG</sequence>
<proteinExistence type="evidence at transcript level"/>
<name>A0A0S1MJ29_PHAPC</name>
<evidence type="ECO:0000313" key="1">
    <source>
        <dbReference type="EMBL" id="ALL40866.1"/>
    </source>
</evidence>
<dbReference type="EMBL" id="KT246775">
    <property type="protein sequence ID" value="ALL40866.1"/>
    <property type="molecule type" value="mRNA"/>
</dbReference>
<organism evidence="1">
    <name type="scientific">Phakopsora pachyrhizi</name>
    <name type="common">Asian soybean rust disease fungus</name>
    <dbReference type="NCBI Taxonomy" id="170000"/>
    <lineage>
        <taxon>Eukaryota</taxon>
        <taxon>Fungi</taxon>
        <taxon>Dikarya</taxon>
        <taxon>Basidiomycota</taxon>
        <taxon>Pucciniomycotina</taxon>
        <taxon>Pucciniomycetes</taxon>
        <taxon>Pucciniales</taxon>
        <taxon>Phakopsoraceae</taxon>
        <taxon>Phakopsora</taxon>
    </lineage>
</organism>
<reference evidence="1" key="1">
    <citation type="submission" date="2015-07" db="EMBL/GenBank/DDBJ databases">
        <title>Elucidating the P. pachyrhizi secretome and potential effectors.</title>
        <authorList>
            <person name="de Carvalho M.C.C.G."/>
            <person name="Nascimento L.C."/>
            <person name="Darben L.M."/>
            <person name="Polizel-Podanosqui A.M."/>
            <person name="Lopes-Caitar V.S."/>
            <person name="Rocha C.S."/>
            <person name="Qi M."/>
            <person name="Carazolle M."/>
            <person name="Kuwahara M.K."/>
            <person name="Pereira G.A.G."/>
            <person name="Abdelnoor R.V."/>
            <person name="Whitham S.A."/>
            <person name="Marcelino-Guimaraes F.C."/>
        </authorList>
    </citation>
    <scope>NUCLEOTIDE SEQUENCE</scope>
</reference>
<dbReference type="AlphaFoldDB" id="A0A0S1MJ29"/>
<protein>
    <submittedName>
        <fullName evidence="1">Uncharacterized protein</fullName>
    </submittedName>
</protein>
<accession>A0A0S1MJ29</accession>